<evidence type="ECO:0000313" key="1">
    <source>
        <dbReference type="EMBL" id="SPF35102.1"/>
    </source>
</evidence>
<organism evidence="1 2">
    <name type="scientific">Candidatus Sulfotelmatobacter kueseliae</name>
    <dbReference type="NCBI Taxonomy" id="2042962"/>
    <lineage>
        <taxon>Bacteria</taxon>
        <taxon>Pseudomonadati</taxon>
        <taxon>Acidobacteriota</taxon>
        <taxon>Terriglobia</taxon>
        <taxon>Terriglobales</taxon>
        <taxon>Candidatus Korobacteraceae</taxon>
        <taxon>Candidatus Sulfotelmatobacter</taxon>
    </lineage>
</organism>
<dbReference type="Proteomes" id="UP000238701">
    <property type="component" value="Unassembled WGS sequence"/>
</dbReference>
<reference evidence="2" key="1">
    <citation type="submission" date="2018-02" db="EMBL/GenBank/DDBJ databases">
        <authorList>
            <person name="Hausmann B."/>
        </authorList>
    </citation>
    <scope>NUCLEOTIDE SEQUENCE [LARGE SCALE GENOMIC DNA]</scope>
    <source>
        <strain evidence="2">Peat soil MAG SbA1</strain>
    </source>
</reference>
<evidence type="ECO:0000313" key="2">
    <source>
        <dbReference type="Proteomes" id="UP000238701"/>
    </source>
</evidence>
<proteinExistence type="predicted"/>
<dbReference type="AlphaFoldDB" id="A0A2U3K620"/>
<dbReference type="EMBL" id="OMOD01000045">
    <property type="protein sequence ID" value="SPF35102.1"/>
    <property type="molecule type" value="Genomic_DNA"/>
</dbReference>
<name>A0A2U3K620_9BACT</name>
<dbReference type="OrthoDB" id="124682at2"/>
<protein>
    <submittedName>
        <fullName evidence="1">Uncharacterized protein</fullName>
    </submittedName>
</protein>
<gene>
    <name evidence="1" type="ORF">SBA1_1390006</name>
</gene>
<accession>A0A2U3K620</accession>
<sequence>MGEDPKWELAILATVQGFYEKLLQEHLGGEVPVPAGLEAISLQSGDDVHGTLLSMHRWLRLLDLAITPAMLRRSLTPETDAEIAEAMLRYFTRKKDISDANRDKTDLVATFLYRHPRVPGQWERHGYGLDGSVPLAPFEIALLEILADADVPALSEEQMHLLRQFERLQEEAGKFRDLNALLDSGVIVRVRELKQLFDASFYHPSVLATIAPYNTAFGQRFDELFLKAAKEIKNFARELEEQGGSILGNVDGMDVTVEHVSALQESELLRIDYGTALEKFRRVSRLRKTLQEHPPLRHVPPVPARKSSASAKAADPFRLPDLETMRAAVTPQQISSEEGKLSKVEESIRAFVRVADARFRHVVPMRYFNLILTPAEVVAFCAEDREEKSQQGRVTHALLRMVTLAARMTTEMEELRRTKNSPSLWRLHADALVVLLEIERSVQENVKRVMVSGETEGGAQTEAIPASLKKLHECTALVQQTLLPADKVAGAAGGR</sequence>